<reference evidence="4" key="1">
    <citation type="submission" date="2021-02" db="EMBL/GenBank/DDBJ databases">
        <authorList>
            <person name="Nowell W R."/>
        </authorList>
    </citation>
    <scope>NUCLEOTIDE SEQUENCE</scope>
</reference>
<dbReference type="GO" id="GO:0051664">
    <property type="term" value="P:nuclear pore localization"/>
    <property type="evidence" value="ECO:0007669"/>
    <property type="project" value="TreeGrafter"/>
</dbReference>
<evidence type="ECO:0000256" key="2">
    <source>
        <dbReference type="SAM" id="Coils"/>
    </source>
</evidence>
<evidence type="ECO:0000313" key="5">
    <source>
        <dbReference type="Proteomes" id="UP000663824"/>
    </source>
</evidence>
<dbReference type="GO" id="GO:0090435">
    <property type="term" value="P:protein localization to nuclear envelope"/>
    <property type="evidence" value="ECO:0007669"/>
    <property type="project" value="TreeGrafter"/>
</dbReference>
<feature type="compositionally biased region" description="Polar residues" evidence="3">
    <location>
        <begin position="509"/>
        <end position="524"/>
    </location>
</feature>
<evidence type="ECO:0000313" key="4">
    <source>
        <dbReference type="EMBL" id="CAF2121850.1"/>
    </source>
</evidence>
<name>A0A816V5H7_9BILA</name>
<evidence type="ECO:0000256" key="3">
    <source>
        <dbReference type="SAM" id="MobiDB-lite"/>
    </source>
</evidence>
<accession>A0A816V5H7</accession>
<dbReference type="GO" id="GO:0031507">
    <property type="term" value="P:heterochromatin formation"/>
    <property type="evidence" value="ECO:0007669"/>
    <property type="project" value="TreeGrafter"/>
</dbReference>
<proteinExistence type="predicted"/>
<dbReference type="PANTHER" id="PTHR45721">
    <property type="entry name" value="LAMIN DM0-RELATED"/>
    <property type="match status" value="1"/>
</dbReference>
<evidence type="ECO:0000256" key="1">
    <source>
        <dbReference type="ARBA" id="ARBA00023054"/>
    </source>
</evidence>
<sequence>MAMEKRVLKFEFDVGTKSCSTAGGNDDVGKAMELVQRERDRDVKEKEELRYLNDRFSHFLANIEELRRINEQLQAQLRDEFAKWGILPRDENELRQIITQINNRAGKRANDEVRSRTAEQESAILNRAATLYGSIQETYKRKQENLRNLIDKLQEELNRIIQCERASNEEVTANRDDLLKELNKFRERLQDWFRLVVEKQTLLDDIQSLRERINLINALNDEEINEWKRLLEQSKDDSTSFYKEELANAIRDIKRDYSKQAKKFQDELEYQIEGQLRMVENQLKQQVPDLNDGSTPDAEKNRLQLEETKLHFLEKNRLQLEETKLRTIMEEYDKEQLRLNELTKMLSDKRRSLRDEEAKLHEAERKIRDKQLNERTIVEKLKHEYDDLRGRFEQMARELKFSIEDELKIYSRLLDELTKKPTTNTTAAATATTITAQQGPALSATTYTKTSSTIKSSGIEDRDNSTLFQHRGSTSSAWPDTGAANHETLATNLDGGGISWARPGDNDSYDANLTNRSSSYSNIN</sequence>
<dbReference type="GO" id="GO:0005652">
    <property type="term" value="C:nuclear lamina"/>
    <property type="evidence" value="ECO:0007669"/>
    <property type="project" value="TreeGrafter"/>
</dbReference>
<protein>
    <recommendedName>
        <fullName evidence="6">IF rod domain-containing protein</fullName>
    </recommendedName>
</protein>
<dbReference type="EMBL" id="CAJNRE010013805">
    <property type="protein sequence ID" value="CAF2121850.1"/>
    <property type="molecule type" value="Genomic_DNA"/>
</dbReference>
<feature type="region of interest" description="Disordered" evidence="3">
    <location>
        <begin position="502"/>
        <end position="524"/>
    </location>
</feature>
<dbReference type="GO" id="GO:0007097">
    <property type="term" value="P:nuclear migration"/>
    <property type="evidence" value="ECO:0007669"/>
    <property type="project" value="TreeGrafter"/>
</dbReference>
<dbReference type="GO" id="GO:0005200">
    <property type="term" value="F:structural constituent of cytoskeleton"/>
    <property type="evidence" value="ECO:0007669"/>
    <property type="project" value="TreeGrafter"/>
</dbReference>
<feature type="coiled-coil region" evidence="2">
    <location>
        <begin position="303"/>
        <end position="398"/>
    </location>
</feature>
<dbReference type="PANTHER" id="PTHR45721:SF12">
    <property type="entry name" value="INTERMEDIATE FILAMENT PROTEIN IFA-1"/>
    <property type="match status" value="1"/>
</dbReference>
<evidence type="ECO:0008006" key="6">
    <source>
        <dbReference type="Google" id="ProtNLM"/>
    </source>
</evidence>
<organism evidence="4 5">
    <name type="scientific">Rotaria magnacalcarata</name>
    <dbReference type="NCBI Taxonomy" id="392030"/>
    <lineage>
        <taxon>Eukaryota</taxon>
        <taxon>Metazoa</taxon>
        <taxon>Spiralia</taxon>
        <taxon>Gnathifera</taxon>
        <taxon>Rotifera</taxon>
        <taxon>Eurotatoria</taxon>
        <taxon>Bdelloidea</taxon>
        <taxon>Philodinida</taxon>
        <taxon>Philodinidae</taxon>
        <taxon>Rotaria</taxon>
    </lineage>
</organism>
<comment type="caution">
    <text evidence="4">The sequence shown here is derived from an EMBL/GenBank/DDBJ whole genome shotgun (WGS) entry which is preliminary data.</text>
</comment>
<feature type="coiled-coil region" evidence="2">
    <location>
        <begin position="132"/>
        <end position="263"/>
    </location>
</feature>
<dbReference type="GO" id="GO:0006998">
    <property type="term" value="P:nuclear envelope organization"/>
    <property type="evidence" value="ECO:0007669"/>
    <property type="project" value="TreeGrafter"/>
</dbReference>
<gene>
    <name evidence="4" type="ORF">MBJ925_LOCUS26081</name>
</gene>
<keyword evidence="1 2" id="KW-0175">Coiled coil</keyword>
<dbReference type="AlphaFoldDB" id="A0A816V5H7"/>
<feature type="coiled-coil region" evidence="2">
    <location>
        <begin position="56"/>
        <end position="83"/>
    </location>
</feature>
<dbReference type="Proteomes" id="UP000663824">
    <property type="component" value="Unassembled WGS sequence"/>
</dbReference>